<dbReference type="InterPro" id="IPR004358">
    <property type="entry name" value="Sig_transdc_His_kin-like_C"/>
</dbReference>
<evidence type="ECO:0000259" key="17">
    <source>
        <dbReference type="PROSITE" id="PS50885"/>
    </source>
</evidence>
<dbReference type="AlphaFoldDB" id="A0A7H8Q9G2"/>
<dbReference type="SUPFAM" id="SSF55874">
    <property type="entry name" value="ATPase domain of HSP90 chaperone/DNA topoisomerase II/histidine kinase"/>
    <property type="match status" value="1"/>
</dbReference>
<dbReference type="InterPro" id="IPR050398">
    <property type="entry name" value="HssS/ArlS-like"/>
</dbReference>
<evidence type="ECO:0000256" key="11">
    <source>
        <dbReference type="ARBA" id="ARBA00022989"/>
    </source>
</evidence>
<feature type="domain" description="Histidine kinase" evidence="16">
    <location>
        <begin position="254"/>
        <end position="467"/>
    </location>
</feature>
<dbReference type="InterPro" id="IPR005467">
    <property type="entry name" value="His_kinase_dom"/>
</dbReference>
<dbReference type="PROSITE" id="PS50109">
    <property type="entry name" value="HIS_KIN"/>
    <property type="match status" value="1"/>
</dbReference>
<evidence type="ECO:0000256" key="1">
    <source>
        <dbReference type="ARBA" id="ARBA00000085"/>
    </source>
</evidence>
<dbReference type="InterPro" id="IPR036097">
    <property type="entry name" value="HisK_dim/P_sf"/>
</dbReference>
<dbReference type="Pfam" id="PF00512">
    <property type="entry name" value="HisKA"/>
    <property type="match status" value="1"/>
</dbReference>
<keyword evidence="11 15" id="KW-1133">Transmembrane helix</keyword>
<dbReference type="GO" id="GO:0005886">
    <property type="term" value="C:plasma membrane"/>
    <property type="evidence" value="ECO:0007669"/>
    <property type="project" value="UniProtKB-SubCell"/>
</dbReference>
<dbReference type="CDD" id="cd00075">
    <property type="entry name" value="HATPase"/>
    <property type="match status" value="1"/>
</dbReference>
<dbReference type="GO" id="GO:0000155">
    <property type="term" value="F:phosphorelay sensor kinase activity"/>
    <property type="evidence" value="ECO:0007669"/>
    <property type="project" value="InterPro"/>
</dbReference>
<evidence type="ECO:0000256" key="14">
    <source>
        <dbReference type="SAM" id="Coils"/>
    </source>
</evidence>
<dbReference type="Pfam" id="PF02518">
    <property type="entry name" value="HATPase_c"/>
    <property type="match status" value="1"/>
</dbReference>
<evidence type="ECO:0000256" key="6">
    <source>
        <dbReference type="ARBA" id="ARBA00022679"/>
    </source>
</evidence>
<feature type="domain" description="HAMP" evidence="17">
    <location>
        <begin position="187"/>
        <end position="239"/>
    </location>
</feature>
<dbReference type="GO" id="GO:0005524">
    <property type="term" value="F:ATP binding"/>
    <property type="evidence" value="ECO:0007669"/>
    <property type="project" value="UniProtKB-KW"/>
</dbReference>
<dbReference type="SMART" id="SM00387">
    <property type="entry name" value="HATPase_c"/>
    <property type="match status" value="1"/>
</dbReference>
<dbReference type="PROSITE" id="PS50885">
    <property type="entry name" value="HAMP"/>
    <property type="match status" value="1"/>
</dbReference>
<dbReference type="CDD" id="cd00082">
    <property type="entry name" value="HisKA"/>
    <property type="match status" value="1"/>
</dbReference>
<dbReference type="CDD" id="cd06225">
    <property type="entry name" value="HAMP"/>
    <property type="match status" value="1"/>
</dbReference>
<evidence type="ECO:0000313" key="18">
    <source>
        <dbReference type="EMBL" id="QKX49873.1"/>
    </source>
</evidence>
<evidence type="ECO:0000256" key="3">
    <source>
        <dbReference type="ARBA" id="ARBA00012438"/>
    </source>
</evidence>
<evidence type="ECO:0000256" key="2">
    <source>
        <dbReference type="ARBA" id="ARBA00004651"/>
    </source>
</evidence>
<keyword evidence="5" id="KW-0597">Phosphoprotein</keyword>
<dbReference type="SUPFAM" id="SSF47384">
    <property type="entry name" value="Homodimeric domain of signal transducing histidine kinase"/>
    <property type="match status" value="1"/>
</dbReference>
<evidence type="ECO:0000256" key="13">
    <source>
        <dbReference type="ARBA" id="ARBA00023136"/>
    </source>
</evidence>
<keyword evidence="10" id="KW-0067">ATP-binding</keyword>
<dbReference type="PANTHER" id="PTHR45528">
    <property type="entry name" value="SENSOR HISTIDINE KINASE CPXA"/>
    <property type="match status" value="1"/>
</dbReference>
<dbReference type="Gene3D" id="6.10.340.10">
    <property type="match status" value="1"/>
</dbReference>
<evidence type="ECO:0000259" key="16">
    <source>
        <dbReference type="PROSITE" id="PS50109"/>
    </source>
</evidence>
<dbReference type="SUPFAM" id="SSF158472">
    <property type="entry name" value="HAMP domain-like"/>
    <property type="match status" value="1"/>
</dbReference>
<keyword evidence="8" id="KW-0547">Nucleotide-binding</keyword>
<keyword evidence="19" id="KW-1185">Reference proteome</keyword>
<accession>A0A7H8Q9G2</accession>
<proteinExistence type="predicted"/>
<dbReference type="Gene3D" id="1.10.287.130">
    <property type="match status" value="1"/>
</dbReference>
<dbReference type="FunFam" id="3.30.565.10:FF:000006">
    <property type="entry name" value="Sensor histidine kinase WalK"/>
    <property type="match status" value="1"/>
</dbReference>
<dbReference type="PRINTS" id="PR00344">
    <property type="entry name" value="BCTRLSENSOR"/>
</dbReference>
<keyword evidence="6" id="KW-0808">Transferase</keyword>
<gene>
    <name evidence="18" type="ORF">HF394_04315</name>
</gene>
<feature type="coiled-coil region" evidence="14">
    <location>
        <begin position="227"/>
        <end position="254"/>
    </location>
</feature>
<evidence type="ECO:0000256" key="10">
    <source>
        <dbReference type="ARBA" id="ARBA00022840"/>
    </source>
</evidence>
<keyword evidence="9 18" id="KW-0418">Kinase</keyword>
<keyword evidence="13 15" id="KW-0472">Membrane</keyword>
<dbReference type="RefSeq" id="WP_176294114.1">
    <property type="nucleotide sequence ID" value="NZ_CP051177.1"/>
</dbReference>
<evidence type="ECO:0000256" key="12">
    <source>
        <dbReference type="ARBA" id="ARBA00023012"/>
    </source>
</evidence>
<dbReference type="InterPro" id="IPR003594">
    <property type="entry name" value="HATPase_dom"/>
</dbReference>
<name>A0A7H8Q9G2_9BACL</name>
<keyword evidence="12" id="KW-0902">Two-component regulatory system</keyword>
<dbReference type="InterPro" id="IPR003660">
    <property type="entry name" value="HAMP_dom"/>
</dbReference>
<evidence type="ECO:0000313" key="19">
    <source>
        <dbReference type="Proteomes" id="UP000509222"/>
    </source>
</evidence>
<evidence type="ECO:0000256" key="8">
    <source>
        <dbReference type="ARBA" id="ARBA00022741"/>
    </source>
</evidence>
<dbReference type="PANTHER" id="PTHR45528:SF1">
    <property type="entry name" value="SENSOR HISTIDINE KINASE CPXA"/>
    <property type="match status" value="1"/>
</dbReference>
<evidence type="ECO:0000256" key="7">
    <source>
        <dbReference type="ARBA" id="ARBA00022692"/>
    </source>
</evidence>
<keyword evidence="7 15" id="KW-0812">Transmembrane</keyword>
<dbReference type="FunFam" id="1.10.287.130:FF:000001">
    <property type="entry name" value="Two-component sensor histidine kinase"/>
    <property type="match status" value="1"/>
</dbReference>
<sequence>MKNTRIKYFYQLIASHLSILLIAFLILSLLFVRYVEDFAYEEKAQELESYGQKILEELESPRPGAGLQSYMSILDAQNINFIVFDQQSRILYPSSGNFPPVVLTQEEWNVIEQGDTLVVNRDVERFEYTVTFVALPYVENGRLIGGVLLASPISGTSEMISELNKSLLTTILIALAVALLLSLLLSKLHVSRLQRMQKAAAMISEGNYAVNLPESQFDEFGDLAKDFNKMANKLQQSSEEIDRLENRRRQFMADVSHEMRTPLTTIAGVIEGLRNNMIAEDQREKGIRLVSDETKRLMRLVNENLDYEKIRSNQVTLVKEEIEAAELLEIIQEQLQLQAAEKGDVIEIETEPGQVIYGDMDRLIQVLTNIVKNSIQFTENGRIVLKAFEEPQYMVIEVQDTGSGIDVEEIDLIWRRFYKADLSRGSGQFGLGLSIVKQLIALHDGDVRVESETGKGTKFTIRLPHKGKVEEAAEE</sequence>
<dbReference type="SMART" id="SM00388">
    <property type="entry name" value="HisKA"/>
    <property type="match status" value="1"/>
</dbReference>
<dbReference type="InterPro" id="IPR036890">
    <property type="entry name" value="HATPase_C_sf"/>
</dbReference>
<dbReference type="Pfam" id="PF00672">
    <property type="entry name" value="HAMP"/>
    <property type="match status" value="1"/>
</dbReference>
<organism evidence="18 19">
    <name type="scientific">Planococcus glaciei</name>
    <dbReference type="NCBI Taxonomy" id="459472"/>
    <lineage>
        <taxon>Bacteria</taxon>
        <taxon>Bacillati</taxon>
        <taxon>Bacillota</taxon>
        <taxon>Bacilli</taxon>
        <taxon>Bacillales</taxon>
        <taxon>Caryophanaceae</taxon>
        <taxon>Planococcus</taxon>
    </lineage>
</organism>
<evidence type="ECO:0000256" key="9">
    <source>
        <dbReference type="ARBA" id="ARBA00022777"/>
    </source>
</evidence>
<reference evidence="19" key="1">
    <citation type="submission" date="2020-06" db="EMBL/GenBank/DDBJ databases">
        <title>Isolation of Planomicrobium glaciei.</title>
        <authorList>
            <person name="Malisova L."/>
            <person name="Safrankova R."/>
            <person name="Jakubu V."/>
            <person name="Spanelova P."/>
        </authorList>
    </citation>
    <scope>NUCLEOTIDE SEQUENCE [LARGE SCALE GENOMIC DNA]</scope>
    <source>
        <strain evidence="19">NRL-ATB46093</strain>
    </source>
</reference>
<protein>
    <recommendedName>
        <fullName evidence="3">histidine kinase</fullName>
        <ecNumber evidence="3">2.7.13.3</ecNumber>
    </recommendedName>
</protein>
<dbReference type="SMART" id="SM00304">
    <property type="entry name" value="HAMP"/>
    <property type="match status" value="1"/>
</dbReference>
<evidence type="ECO:0000256" key="4">
    <source>
        <dbReference type="ARBA" id="ARBA00022475"/>
    </source>
</evidence>
<evidence type="ECO:0000256" key="5">
    <source>
        <dbReference type="ARBA" id="ARBA00022553"/>
    </source>
</evidence>
<comment type="catalytic activity">
    <reaction evidence="1">
        <text>ATP + protein L-histidine = ADP + protein N-phospho-L-histidine.</text>
        <dbReference type="EC" id="2.7.13.3"/>
    </reaction>
</comment>
<dbReference type="Gene3D" id="3.30.565.10">
    <property type="entry name" value="Histidine kinase-like ATPase, C-terminal domain"/>
    <property type="match status" value="1"/>
</dbReference>
<comment type="subcellular location">
    <subcellularLocation>
        <location evidence="2">Cell membrane</location>
        <topology evidence="2">Multi-pass membrane protein</topology>
    </subcellularLocation>
</comment>
<dbReference type="EC" id="2.7.13.3" evidence="3"/>
<feature type="transmembrane region" description="Helical" evidence="15">
    <location>
        <begin position="12"/>
        <end position="32"/>
    </location>
</feature>
<feature type="transmembrane region" description="Helical" evidence="15">
    <location>
        <begin position="167"/>
        <end position="186"/>
    </location>
</feature>
<keyword evidence="4" id="KW-1003">Cell membrane</keyword>
<dbReference type="EMBL" id="CP051177">
    <property type="protein sequence ID" value="QKX49873.1"/>
    <property type="molecule type" value="Genomic_DNA"/>
</dbReference>
<evidence type="ECO:0000256" key="15">
    <source>
        <dbReference type="SAM" id="Phobius"/>
    </source>
</evidence>
<keyword evidence="14" id="KW-0175">Coiled coil</keyword>
<dbReference type="Proteomes" id="UP000509222">
    <property type="component" value="Chromosome"/>
</dbReference>
<dbReference type="InterPro" id="IPR003661">
    <property type="entry name" value="HisK_dim/P_dom"/>
</dbReference>